<dbReference type="InterPro" id="IPR016054">
    <property type="entry name" value="LY6_UPA_recep-like"/>
</dbReference>
<keyword evidence="6" id="KW-1015">Disulfide bond</keyword>
<evidence type="ECO:0000256" key="7">
    <source>
        <dbReference type="ARBA" id="ARBA00023180"/>
    </source>
</evidence>
<dbReference type="InterPro" id="IPR046354">
    <property type="entry name" value="SPACA4/Bouncer"/>
</dbReference>
<comment type="similarity">
    <text evidence="9">Belongs to the SPACA4/bouncer family.</text>
</comment>
<accession>A0ABD0WIS5</accession>
<organism evidence="12 13">
    <name type="scientific">Umbra pygmaea</name>
    <name type="common">Eastern mudminnow</name>
    <dbReference type="NCBI Taxonomy" id="75934"/>
    <lineage>
        <taxon>Eukaryota</taxon>
        <taxon>Metazoa</taxon>
        <taxon>Chordata</taxon>
        <taxon>Craniata</taxon>
        <taxon>Vertebrata</taxon>
        <taxon>Euteleostomi</taxon>
        <taxon>Actinopterygii</taxon>
        <taxon>Neopterygii</taxon>
        <taxon>Teleostei</taxon>
        <taxon>Protacanthopterygii</taxon>
        <taxon>Esociformes</taxon>
        <taxon>Umbridae</taxon>
        <taxon>Umbra</taxon>
    </lineage>
</organism>
<keyword evidence="2" id="KW-1003">Cell membrane</keyword>
<name>A0ABD0WIS5_UMBPY</name>
<dbReference type="Gene3D" id="2.10.60.10">
    <property type="entry name" value="CD59"/>
    <property type="match status" value="1"/>
</dbReference>
<dbReference type="EMBL" id="JAGEUA010000011">
    <property type="protein sequence ID" value="KAL0962503.1"/>
    <property type="molecule type" value="Genomic_DNA"/>
</dbReference>
<comment type="subcellular location">
    <subcellularLocation>
        <location evidence="1">Cell membrane</location>
        <topology evidence="1">Lipid-anchor</topology>
        <topology evidence="1">GPI-anchor</topology>
    </subcellularLocation>
</comment>
<keyword evidence="3" id="KW-0336">GPI-anchor</keyword>
<dbReference type="InterPro" id="IPR045860">
    <property type="entry name" value="Snake_toxin-like_sf"/>
</dbReference>
<keyword evidence="5" id="KW-0472">Membrane</keyword>
<evidence type="ECO:0000259" key="11">
    <source>
        <dbReference type="Pfam" id="PF00021"/>
    </source>
</evidence>
<dbReference type="SUPFAM" id="SSF57302">
    <property type="entry name" value="Snake toxin-like"/>
    <property type="match status" value="1"/>
</dbReference>
<evidence type="ECO:0000256" key="8">
    <source>
        <dbReference type="ARBA" id="ARBA00023288"/>
    </source>
</evidence>
<evidence type="ECO:0000256" key="3">
    <source>
        <dbReference type="ARBA" id="ARBA00022622"/>
    </source>
</evidence>
<evidence type="ECO:0000256" key="1">
    <source>
        <dbReference type="ARBA" id="ARBA00004609"/>
    </source>
</evidence>
<protein>
    <recommendedName>
        <fullName evidence="11">UPAR/Ly6 domain-containing protein</fullName>
    </recommendedName>
</protein>
<comment type="caution">
    <text evidence="12">The sequence shown here is derived from an EMBL/GenBank/DDBJ whole genome shotgun (WGS) entry which is preliminary data.</text>
</comment>
<dbReference type="GO" id="GO:0098552">
    <property type="term" value="C:side of membrane"/>
    <property type="evidence" value="ECO:0007669"/>
    <property type="project" value="UniProtKB-KW"/>
</dbReference>
<evidence type="ECO:0000256" key="4">
    <source>
        <dbReference type="ARBA" id="ARBA00022729"/>
    </source>
</evidence>
<evidence type="ECO:0000256" key="5">
    <source>
        <dbReference type="ARBA" id="ARBA00023136"/>
    </source>
</evidence>
<gene>
    <name evidence="12" type="ORF">UPYG_G00340880</name>
</gene>
<evidence type="ECO:0000256" key="10">
    <source>
        <dbReference type="SAM" id="SignalP"/>
    </source>
</evidence>
<dbReference type="Pfam" id="PF00021">
    <property type="entry name" value="UPAR_LY6"/>
    <property type="match status" value="1"/>
</dbReference>
<evidence type="ECO:0000256" key="2">
    <source>
        <dbReference type="ARBA" id="ARBA00022475"/>
    </source>
</evidence>
<evidence type="ECO:0000313" key="13">
    <source>
        <dbReference type="Proteomes" id="UP001557470"/>
    </source>
</evidence>
<evidence type="ECO:0000256" key="9">
    <source>
        <dbReference type="ARBA" id="ARBA00029446"/>
    </source>
</evidence>
<feature type="domain" description="UPAR/Ly6" evidence="11">
    <location>
        <begin position="20"/>
        <end position="102"/>
    </location>
</feature>
<keyword evidence="8" id="KW-0449">Lipoprotein</keyword>
<feature type="signal peptide" evidence="10">
    <location>
        <begin position="1"/>
        <end position="18"/>
    </location>
</feature>
<feature type="chain" id="PRO_5044800581" description="UPAR/Ly6 domain-containing protein" evidence="10">
    <location>
        <begin position="19"/>
        <end position="133"/>
    </location>
</feature>
<dbReference type="PANTHER" id="PTHR47613:SF1">
    <property type="entry name" value="SPERM ACROSOME MEMBRANE-ASSOCIATED PROTEIN 4"/>
    <property type="match status" value="1"/>
</dbReference>
<keyword evidence="13" id="KW-1185">Reference proteome</keyword>
<dbReference type="Proteomes" id="UP001557470">
    <property type="component" value="Unassembled WGS sequence"/>
</dbReference>
<dbReference type="PANTHER" id="PTHR47613">
    <property type="entry name" value="SPERM ACROSOME MEMBRANE-ASSOCIATED PROTEIN 4"/>
    <property type="match status" value="1"/>
</dbReference>
<keyword evidence="4 10" id="KW-0732">Signal</keyword>
<evidence type="ECO:0000313" key="12">
    <source>
        <dbReference type="EMBL" id="KAL0962503.1"/>
    </source>
</evidence>
<keyword evidence="7" id="KW-0325">Glycoprotein</keyword>
<dbReference type="AlphaFoldDB" id="A0ABD0WIS5"/>
<evidence type="ECO:0000256" key="6">
    <source>
        <dbReference type="ARBA" id="ARBA00023157"/>
    </source>
</evidence>
<proteinExistence type="inferred from homology"/>
<sequence length="133" mass="13363">MIKIVFGISAVVASFVLADSLTCNQCSLGLVGFCLNPGSLVCMGNSSSCFTGKATFPSISAFPGFNSQGCMANALCGNTTTSTILGATYTTTTTCCSTNLCNPVVMSGAPSAKLTITTALGAALMASLWGSML</sequence>
<reference evidence="12 13" key="1">
    <citation type="submission" date="2024-06" db="EMBL/GenBank/DDBJ databases">
        <authorList>
            <person name="Pan Q."/>
            <person name="Wen M."/>
            <person name="Jouanno E."/>
            <person name="Zahm M."/>
            <person name="Klopp C."/>
            <person name="Cabau C."/>
            <person name="Louis A."/>
            <person name="Berthelot C."/>
            <person name="Parey E."/>
            <person name="Roest Crollius H."/>
            <person name="Montfort J."/>
            <person name="Robinson-Rechavi M."/>
            <person name="Bouchez O."/>
            <person name="Lampietro C."/>
            <person name="Lopez Roques C."/>
            <person name="Donnadieu C."/>
            <person name="Postlethwait J."/>
            <person name="Bobe J."/>
            <person name="Verreycken H."/>
            <person name="Guiguen Y."/>
        </authorList>
    </citation>
    <scope>NUCLEOTIDE SEQUENCE [LARGE SCALE GENOMIC DNA]</scope>
    <source>
        <strain evidence="12">Up_M1</strain>
        <tissue evidence="12">Testis</tissue>
    </source>
</reference>
<dbReference type="GO" id="GO:0005886">
    <property type="term" value="C:plasma membrane"/>
    <property type="evidence" value="ECO:0007669"/>
    <property type="project" value="UniProtKB-SubCell"/>
</dbReference>